<reference evidence="2 3" key="1">
    <citation type="journal article" date="2014" name="Nat. Commun.">
        <title>Klebsormidium flaccidum genome reveals primary factors for plant terrestrial adaptation.</title>
        <authorList>
            <person name="Hori K."/>
            <person name="Maruyama F."/>
            <person name="Fujisawa T."/>
            <person name="Togashi T."/>
            <person name="Yamamoto N."/>
            <person name="Seo M."/>
            <person name="Sato S."/>
            <person name="Yamada T."/>
            <person name="Mori H."/>
            <person name="Tajima N."/>
            <person name="Moriyama T."/>
            <person name="Ikeuchi M."/>
            <person name="Watanabe M."/>
            <person name="Wada H."/>
            <person name="Kobayashi K."/>
            <person name="Saito M."/>
            <person name="Masuda T."/>
            <person name="Sasaki-Sekimoto Y."/>
            <person name="Mashiguchi K."/>
            <person name="Awai K."/>
            <person name="Shimojima M."/>
            <person name="Masuda S."/>
            <person name="Iwai M."/>
            <person name="Nobusawa T."/>
            <person name="Narise T."/>
            <person name="Kondo S."/>
            <person name="Saito H."/>
            <person name="Sato R."/>
            <person name="Murakawa M."/>
            <person name="Ihara Y."/>
            <person name="Oshima-Yamada Y."/>
            <person name="Ohtaka K."/>
            <person name="Satoh M."/>
            <person name="Sonobe K."/>
            <person name="Ishii M."/>
            <person name="Ohtani R."/>
            <person name="Kanamori-Sato M."/>
            <person name="Honoki R."/>
            <person name="Miyazaki D."/>
            <person name="Mochizuki H."/>
            <person name="Umetsu J."/>
            <person name="Higashi K."/>
            <person name="Shibata D."/>
            <person name="Kamiya Y."/>
            <person name="Sato N."/>
            <person name="Nakamura Y."/>
            <person name="Tabata S."/>
            <person name="Ida S."/>
            <person name="Kurokawa K."/>
            <person name="Ohta H."/>
        </authorList>
    </citation>
    <scope>NUCLEOTIDE SEQUENCE [LARGE SCALE GENOMIC DNA]</scope>
    <source>
        <strain evidence="2 3">NIES-2285</strain>
    </source>
</reference>
<dbReference type="InterPro" id="IPR036397">
    <property type="entry name" value="RNaseH_sf"/>
</dbReference>
<evidence type="ECO:0000259" key="1">
    <source>
        <dbReference type="PROSITE" id="PS50994"/>
    </source>
</evidence>
<dbReference type="Pfam" id="PF17921">
    <property type="entry name" value="Integrase_H2C2"/>
    <property type="match status" value="1"/>
</dbReference>
<keyword evidence="3" id="KW-1185">Reference proteome</keyword>
<dbReference type="PROSITE" id="PS50994">
    <property type="entry name" value="INTEGRASE"/>
    <property type="match status" value="1"/>
</dbReference>
<dbReference type="InterPro" id="IPR001584">
    <property type="entry name" value="Integrase_cat-core"/>
</dbReference>
<dbReference type="GO" id="GO:0003676">
    <property type="term" value="F:nucleic acid binding"/>
    <property type="evidence" value="ECO:0007669"/>
    <property type="project" value="InterPro"/>
</dbReference>
<sequence>MLSEFDFEVKHKPGVDNEMDYLSRFPQQSSADWAGVRQEGDLEEAGALAWSAAACLSWQPGEQPEGEQGLGPGTGVQPPVDVWEDQGLLAVLRGEGLPAGCSPREWDRLHHRARGYEWRQDHLVRRLASGEARVVPRPAVRAQLVRDLHERAGHMGVRKTVSLLRPHYWWVGLSAEVEHAVRGCEACDRVRATFNAKHPALHPLPIRGLFYWWGLDFAGPLPKSVRGNQYVLVLVEHFSKTVVLAPTVDKEPASTVAAVFTREVLTRYGACAKAVTDRGGEFGGEFQACLDAALIDHRATSAYHPQANGLSERIVQVVKRALRKWCLGHPAEEWHLYLPWIAMGYNFSAQHSLAGFSPYQLLHGREPVVPGAIKVRVEESLDLDDEARLVALVEERAALFKKWVPMAMGNLEIAQHRDTLRYAKTRSGAWKPQVVRYEVGDYVYLQREMVDTLDTRAGARILRVRSVGGNGVLELEGADARTVRVHVERCAPCHRADVDGRVDPSAWVDERWRIASQTGSKVCPCCGHGLRRGWVVRLACP</sequence>
<gene>
    <name evidence="2" type="ORF">KFL_001420210</name>
</gene>
<dbReference type="STRING" id="105231.A0A1Y1I3I4"/>
<dbReference type="Proteomes" id="UP000054558">
    <property type="component" value="Unassembled WGS sequence"/>
</dbReference>
<dbReference type="OMA" id="CELVISY"/>
<feature type="domain" description="Integrase catalytic" evidence="1">
    <location>
        <begin position="201"/>
        <end position="366"/>
    </location>
</feature>
<dbReference type="PANTHER" id="PTHR37984">
    <property type="entry name" value="PROTEIN CBG26694"/>
    <property type="match status" value="1"/>
</dbReference>
<dbReference type="EMBL" id="DF237091">
    <property type="protein sequence ID" value="GAQ83296.1"/>
    <property type="molecule type" value="Genomic_DNA"/>
</dbReference>
<proteinExistence type="predicted"/>
<dbReference type="GO" id="GO:0015074">
    <property type="term" value="P:DNA integration"/>
    <property type="evidence" value="ECO:0007669"/>
    <property type="project" value="InterPro"/>
</dbReference>
<dbReference type="Gene3D" id="3.30.420.10">
    <property type="entry name" value="Ribonuclease H-like superfamily/Ribonuclease H"/>
    <property type="match status" value="1"/>
</dbReference>
<dbReference type="AlphaFoldDB" id="A0A1Y1I3I4"/>
<dbReference type="InterPro" id="IPR041588">
    <property type="entry name" value="Integrase_H2C2"/>
</dbReference>
<evidence type="ECO:0000313" key="2">
    <source>
        <dbReference type="EMBL" id="GAQ83296.1"/>
    </source>
</evidence>
<organism evidence="2 3">
    <name type="scientific">Klebsormidium nitens</name>
    <name type="common">Green alga</name>
    <name type="synonym">Ulothrix nitens</name>
    <dbReference type="NCBI Taxonomy" id="105231"/>
    <lineage>
        <taxon>Eukaryota</taxon>
        <taxon>Viridiplantae</taxon>
        <taxon>Streptophyta</taxon>
        <taxon>Klebsormidiophyceae</taxon>
        <taxon>Klebsormidiales</taxon>
        <taxon>Klebsormidiaceae</taxon>
        <taxon>Klebsormidium</taxon>
    </lineage>
</organism>
<dbReference type="PANTHER" id="PTHR37984:SF5">
    <property type="entry name" value="PROTEIN NYNRIN-LIKE"/>
    <property type="match status" value="1"/>
</dbReference>
<dbReference type="FunFam" id="1.10.340.70:FF:000001">
    <property type="entry name" value="Retrovirus-related Pol polyprotein from transposon gypsy-like Protein"/>
    <property type="match status" value="1"/>
</dbReference>
<dbReference type="OrthoDB" id="2016337at2759"/>
<accession>A0A1Y1I3I4</accession>
<evidence type="ECO:0000313" key="3">
    <source>
        <dbReference type="Proteomes" id="UP000054558"/>
    </source>
</evidence>
<protein>
    <recommendedName>
        <fullName evidence="1">Integrase catalytic domain-containing protein</fullName>
    </recommendedName>
</protein>
<dbReference type="SUPFAM" id="SSF53098">
    <property type="entry name" value="Ribonuclease H-like"/>
    <property type="match status" value="1"/>
</dbReference>
<dbReference type="InterPro" id="IPR050951">
    <property type="entry name" value="Retrovirus_Pol_polyprotein"/>
</dbReference>
<dbReference type="Gene3D" id="1.10.340.70">
    <property type="match status" value="1"/>
</dbReference>
<name>A0A1Y1I3I4_KLENI</name>
<dbReference type="InterPro" id="IPR012337">
    <property type="entry name" value="RNaseH-like_sf"/>
</dbReference>